<dbReference type="CDD" id="cd00761">
    <property type="entry name" value="Glyco_tranf_GTA_type"/>
    <property type="match status" value="1"/>
</dbReference>
<gene>
    <name evidence="2" type="ORF">SAMN05421824_1144</name>
</gene>
<evidence type="ECO:0000313" key="3">
    <source>
        <dbReference type="Proteomes" id="UP000198999"/>
    </source>
</evidence>
<keyword evidence="3" id="KW-1185">Reference proteome</keyword>
<organism evidence="2 3">
    <name type="scientific">Hyunsoonleella jejuensis</name>
    <dbReference type="NCBI Taxonomy" id="419940"/>
    <lineage>
        <taxon>Bacteria</taxon>
        <taxon>Pseudomonadati</taxon>
        <taxon>Bacteroidota</taxon>
        <taxon>Flavobacteriia</taxon>
        <taxon>Flavobacteriales</taxon>
        <taxon>Flavobacteriaceae</taxon>
    </lineage>
</organism>
<dbReference type="InterPro" id="IPR029044">
    <property type="entry name" value="Nucleotide-diphossugar_trans"/>
</dbReference>
<dbReference type="EMBL" id="FOFN01000001">
    <property type="protein sequence ID" value="SEQ09261.1"/>
    <property type="molecule type" value="Genomic_DNA"/>
</dbReference>
<feature type="domain" description="Glycosyltransferase 2-like" evidence="1">
    <location>
        <begin position="13"/>
        <end position="180"/>
    </location>
</feature>
<dbReference type="GO" id="GO:0016758">
    <property type="term" value="F:hexosyltransferase activity"/>
    <property type="evidence" value="ECO:0007669"/>
    <property type="project" value="UniProtKB-ARBA"/>
</dbReference>
<accession>A0A1H9D7A7</accession>
<name>A0A1H9D7A7_9FLAO</name>
<keyword evidence="2" id="KW-0808">Transferase</keyword>
<dbReference type="InterPro" id="IPR001173">
    <property type="entry name" value="Glyco_trans_2-like"/>
</dbReference>
<dbReference type="OrthoDB" id="597270at2"/>
<dbReference type="PANTHER" id="PTHR22916">
    <property type="entry name" value="GLYCOSYLTRANSFERASE"/>
    <property type="match status" value="1"/>
</dbReference>
<protein>
    <submittedName>
        <fullName evidence="2">Glycosyltransferase involved in cell wall bisynthesis</fullName>
    </submittedName>
</protein>
<dbReference type="RefSeq" id="WP_092576767.1">
    <property type="nucleotide sequence ID" value="NZ_FOFN01000001.1"/>
</dbReference>
<dbReference type="SUPFAM" id="SSF53448">
    <property type="entry name" value="Nucleotide-diphospho-sugar transferases"/>
    <property type="match status" value="1"/>
</dbReference>
<evidence type="ECO:0000259" key="1">
    <source>
        <dbReference type="Pfam" id="PF00535"/>
    </source>
</evidence>
<dbReference type="Proteomes" id="UP000198999">
    <property type="component" value="Unassembled WGS sequence"/>
</dbReference>
<dbReference type="Pfam" id="PF00535">
    <property type="entry name" value="Glycos_transf_2"/>
    <property type="match status" value="1"/>
</dbReference>
<proteinExistence type="predicted"/>
<dbReference type="STRING" id="419940.SAMN05421824_1144"/>
<reference evidence="2 3" key="1">
    <citation type="submission" date="2016-10" db="EMBL/GenBank/DDBJ databases">
        <authorList>
            <person name="de Groot N.N."/>
        </authorList>
    </citation>
    <scope>NUCLEOTIDE SEQUENCE [LARGE SCALE GENOMIC DNA]</scope>
    <source>
        <strain evidence="2 3">DSM 21035</strain>
    </source>
</reference>
<dbReference type="AlphaFoldDB" id="A0A1H9D7A7"/>
<dbReference type="Gene3D" id="3.90.550.10">
    <property type="entry name" value="Spore Coat Polysaccharide Biosynthesis Protein SpsA, Chain A"/>
    <property type="match status" value="1"/>
</dbReference>
<dbReference type="PANTHER" id="PTHR22916:SF3">
    <property type="entry name" value="UDP-GLCNAC:BETAGAL BETA-1,3-N-ACETYLGLUCOSAMINYLTRANSFERASE-LIKE PROTEIN 1"/>
    <property type="match status" value="1"/>
</dbReference>
<evidence type="ECO:0000313" key="2">
    <source>
        <dbReference type="EMBL" id="SEQ09261.1"/>
    </source>
</evidence>
<sequence>MQYHYKIDNTVVSIIIPTFNKAKLAVETLKSVAKQSYTHWECIVVDDGSSLEDFRVLDDYVSSNEKFALHKRPSQLKKGANACRNYGLSIAKGTYIQFFDSDDLMLKDCLKGRVEAIEKSKLDLVVFSMGIYNKKGFTNDDTQDVIVGDWETALNAFIGKSRLPWNLQRTLYRTALIKDKLLFNEDLSRFQDVEFNIKLLSRLHPQFMIFTKVDCVYRRASSNNPRTKDFNQNVFNSIPVFLDSIHLEMPPEILAKNRENLQQWLFNLVGLYANNSIGTGAFSHIINETSNKLGLNRKQKNILKLFFISKTKLNNLKGVVKLNWYLRKKYSEKNYKDN</sequence>